<name>A0A516GAE9_9MICO</name>
<evidence type="ECO:0000259" key="10">
    <source>
        <dbReference type="Pfam" id="PF00692"/>
    </source>
</evidence>
<dbReference type="Gene3D" id="2.70.40.10">
    <property type="match status" value="1"/>
</dbReference>
<comment type="similarity">
    <text evidence="2 8">Belongs to the dUTPase family.</text>
</comment>
<comment type="pathway">
    <text evidence="8">Pyrimidine metabolism; dUMP biosynthesis; dUMP from dCTP (dUTP route): step 2/2.</text>
</comment>
<evidence type="ECO:0000256" key="7">
    <source>
        <dbReference type="ARBA" id="ARBA00047686"/>
    </source>
</evidence>
<evidence type="ECO:0000256" key="1">
    <source>
        <dbReference type="ARBA" id="ARBA00001946"/>
    </source>
</evidence>
<evidence type="ECO:0000256" key="5">
    <source>
        <dbReference type="ARBA" id="ARBA00022842"/>
    </source>
</evidence>
<comment type="function">
    <text evidence="8">This enzyme is involved in nucleotide metabolism: it produces dUMP, the immediate precursor of thymidine nucleotides and it decreases the intracellular concentration of dUTP so that uracil cannot be incorporated into DNA.</text>
</comment>
<comment type="catalytic activity">
    <reaction evidence="7 8">
        <text>dUTP + H2O = dUMP + diphosphate + H(+)</text>
        <dbReference type="Rhea" id="RHEA:10248"/>
        <dbReference type="ChEBI" id="CHEBI:15377"/>
        <dbReference type="ChEBI" id="CHEBI:15378"/>
        <dbReference type="ChEBI" id="CHEBI:33019"/>
        <dbReference type="ChEBI" id="CHEBI:61555"/>
        <dbReference type="ChEBI" id="CHEBI:246422"/>
        <dbReference type="EC" id="3.6.1.23"/>
    </reaction>
</comment>
<reference evidence="11 12" key="1">
    <citation type="submission" date="2019-07" db="EMBL/GenBank/DDBJ databases">
        <title>complete genome sequencing of Ornithinimicrobium sp. H23M54.</title>
        <authorList>
            <person name="Bae J.-W."/>
            <person name="Lee S.-Y."/>
        </authorList>
    </citation>
    <scope>NUCLEOTIDE SEQUENCE [LARGE SCALE GENOMIC DNA]</scope>
    <source>
        <strain evidence="11 12">H23M54</strain>
    </source>
</reference>
<feature type="compositionally biased region" description="Low complexity" evidence="9">
    <location>
        <begin position="159"/>
        <end position="182"/>
    </location>
</feature>
<keyword evidence="6 8" id="KW-0546">Nucleotide metabolism</keyword>
<accession>A0A516GAE9</accession>
<evidence type="ECO:0000256" key="6">
    <source>
        <dbReference type="ARBA" id="ARBA00023080"/>
    </source>
</evidence>
<evidence type="ECO:0000313" key="12">
    <source>
        <dbReference type="Proteomes" id="UP000315395"/>
    </source>
</evidence>
<dbReference type="NCBIfam" id="NF001862">
    <property type="entry name" value="PRK00601.1"/>
    <property type="match status" value="1"/>
</dbReference>
<dbReference type="AlphaFoldDB" id="A0A516GAE9"/>
<keyword evidence="12" id="KW-1185">Reference proteome</keyword>
<dbReference type="SUPFAM" id="SSF51283">
    <property type="entry name" value="dUTPase-like"/>
    <property type="match status" value="1"/>
</dbReference>
<feature type="binding site" evidence="8">
    <location>
        <begin position="74"/>
        <end position="76"/>
    </location>
    <ligand>
        <name>substrate</name>
    </ligand>
</feature>
<gene>
    <name evidence="8" type="primary">dut</name>
    <name evidence="11" type="ORF">FNH13_09045</name>
</gene>
<keyword evidence="5 8" id="KW-0460">Magnesium</keyword>
<evidence type="ECO:0000256" key="2">
    <source>
        <dbReference type="ARBA" id="ARBA00006581"/>
    </source>
</evidence>
<dbReference type="GO" id="GO:0004170">
    <property type="term" value="F:dUTP diphosphatase activity"/>
    <property type="evidence" value="ECO:0007669"/>
    <property type="project" value="UniProtKB-UniRule"/>
</dbReference>
<evidence type="ECO:0000256" key="9">
    <source>
        <dbReference type="SAM" id="MobiDB-lite"/>
    </source>
</evidence>
<evidence type="ECO:0000256" key="8">
    <source>
        <dbReference type="HAMAP-Rule" id="MF_00116"/>
    </source>
</evidence>
<feature type="domain" description="dUTPase-like" evidence="10">
    <location>
        <begin position="25"/>
        <end position="154"/>
    </location>
</feature>
<feature type="compositionally biased region" description="Gly residues" evidence="9">
    <location>
        <begin position="148"/>
        <end position="158"/>
    </location>
</feature>
<dbReference type="NCBIfam" id="TIGR00576">
    <property type="entry name" value="dut"/>
    <property type="match status" value="1"/>
</dbReference>
<feature type="region of interest" description="Disordered" evidence="9">
    <location>
        <begin position="142"/>
        <end position="182"/>
    </location>
</feature>
<dbReference type="UniPathway" id="UPA00610">
    <property type="reaction ID" value="UER00666"/>
</dbReference>
<dbReference type="InterPro" id="IPR008181">
    <property type="entry name" value="dUTPase"/>
</dbReference>
<dbReference type="InterPro" id="IPR033704">
    <property type="entry name" value="dUTPase_trimeric"/>
</dbReference>
<organism evidence="11 12">
    <name type="scientific">Ornithinimicrobium ciconiae</name>
    <dbReference type="NCBI Taxonomy" id="2594265"/>
    <lineage>
        <taxon>Bacteria</taxon>
        <taxon>Bacillati</taxon>
        <taxon>Actinomycetota</taxon>
        <taxon>Actinomycetes</taxon>
        <taxon>Micrococcales</taxon>
        <taxon>Ornithinimicrobiaceae</taxon>
        <taxon>Ornithinimicrobium</taxon>
    </lineage>
</organism>
<dbReference type="GO" id="GO:0006226">
    <property type="term" value="P:dUMP biosynthetic process"/>
    <property type="evidence" value="ECO:0007669"/>
    <property type="project" value="UniProtKB-UniRule"/>
</dbReference>
<dbReference type="GO" id="GO:0046081">
    <property type="term" value="P:dUTP catabolic process"/>
    <property type="evidence" value="ECO:0007669"/>
    <property type="project" value="InterPro"/>
</dbReference>
<keyword evidence="3 8" id="KW-0479">Metal-binding</keyword>
<dbReference type="HAMAP" id="MF_00116">
    <property type="entry name" value="dUTPase_bact"/>
    <property type="match status" value="1"/>
</dbReference>
<proteinExistence type="inferred from homology"/>
<feature type="binding site" evidence="8">
    <location>
        <position position="87"/>
    </location>
    <ligand>
        <name>substrate</name>
    </ligand>
</feature>
<dbReference type="EMBL" id="CP041616">
    <property type="protein sequence ID" value="QDO88468.1"/>
    <property type="molecule type" value="Genomic_DNA"/>
</dbReference>
<protein>
    <recommendedName>
        <fullName evidence="8">Deoxyuridine 5'-triphosphate nucleotidohydrolase</fullName>
        <shortName evidence="8">dUTPase</shortName>
        <ecNumber evidence="8">3.6.1.23</ecNumber>
    </recommendedName>
    <alternativeName>
        <fullName evidence="8">dUTP pyrophosphatase</fullName>
    </alternativeName>
</protein>
<dbReference type="OrthoDB" id="9809956at2"/>
<dbReference type="PANTHER" id="PTHR11241:SF0">
    <property type="entry name" value="DEOXYURIDINE 5'-TRIPHOSPHATE NUCLEOTIDOHYDROLASE"/>
    <property type="match status" value="1"/>
</dbReference>
<dbReference type="PANTHER" id="PTHR11241">
    <property type="entry name" value="DEOXYURIDINE 5'-TRIPHOSPHATE NUCLEOTIDOHYDROLASE"/>
    <property type="match status" value="1"/>
</dbReference>
<dbReference type="KEGG" id="orz:FNH13_09045"/>
<evidence type="ECO:0000256" key="4">
    <source>
        <dbReference type="ARBA" id="ARBA00022801"/>
    </source>
</evidence>
<dbReference type="GO" id="GO:0000287">
    <property type="term" value="F:magnesium ion binding"/>
    <property type="evidence" value="ECO:0007669"/>
    <property type="project" value="UniProtKB-UniRule"/>
</dbReference>
<evidence type="ECO:0000313" key="11">
    <source>
        <dbReference type="EMBL" id="QDO88468.1"/>
    </source>
</evidence>
<feature type="binding site" evidence="8">
    <location>
        <begin position="91"/>
        <end position="93"/>
    </location>
    <ligand>
        <name>substrate</name>
    </ligand>
</feature>
<keyword evidence="4 8" id="KW-0378">Hydrolase</keyword>
<dbReference type="InterPro" id="IPR029054">
    <property type="entry name" value="dUTPase-like"/>
</dbReference>
<comment type="cofactor">
    <cofactor evidence="1 8">
        <name>Mg(2+)</name>
        <dbReference type="ChEBI" id="CHEBI:18420"/>
    </cofactor>
</comment>
<sequence length="182" mass="18800">MRVPSTHVTTHEVPVLLHRLDDALPVPGRAHPGDAGVDLHARQDVTLEPGQRALVGTGIAIALPDGYAAFTHPRSGLAARHGITIVNAPGTVDAGYRGEILINLLNTDSTEPFTVRRGDRIAQLIVQPVSVVAFTEVTALPGSDRGTSGHGGSGGFGAGAPATDETTTSGFTTRASTLTEKD</sequence>
<dbReference type="CDD" id="cd07557">
    <property type="entry name" value="trimeric_dUTPase"/>
    <property type="match status" value="1"/>
</dbReference>
<dbReference type="InterPro" id="IPR036157">
    <property type="entry name" value="dUTPase-like_sf"/>
</dbReference>
<evidence type="ECO:0000256" key="3">
    <source>
        <dbReference type="ARBA" id="ARBA00022723"/>
    </source>
</evidence>
<dbReference type="Pfam" id="PF00692">
    <property type="entry name" value="dUTPase"/>
    <property type="match status" value="1"/>
</dbReference>
<dbReference type="FunFam" id="2.70.40.10:FF:000008">
    <property type="entry name" value="Deoxyuridine 5'-triphosphate nucleotidohydrolase"/>
    <property type="match status" value="1"/>
</dbReference>
<dbReference type="Proteomes" id="UP000315395">
    <property type="component" value="Chromosome"/>
</dbReference>
<dbReference type="EC" id="3.6.1.23" evidence="8"/>
<comment type="caution">
    <text evidence="8">Lacks conserved residue(s) required for the propagation of feature annotation.</text>
</comment>